<dbReference type="Pfam" id="PF15047">
    <property type="entry name" value="DUF4533"/>
    <property type="match status" value="1"/>
</dbReference>
<comment type="caution">
    <text evidence="2">The sequence shown here is derived from an EMBL/GenBank/DDBJ whole genome shotgun (WGS) entry which is preliminary data.</text>
</comment>
<dbReference type="EMBL" id="JAWDJR010000004">
    <property type="protein sequence ID" value="KAK9976714.1"/>
    <property type="molecule type" value="Genomic_DNA"/>
</dbReference>
<feature type="transmembrane region" description="Helical" evidence="1">
    <location>
        <begin position="114"/>
        <end position="133"/>
    </location>
</feature>
<evidence type="ECO:0000256" key="1">
    <source>
        <dbReference type="SAM" id="Phobius"/>
    </source>
</evidence>
<evidence type="ECO:0000313" key="3">
    <source>
        <dbReference type="Proteomes" id="UP001479290"/>
    </source>
</evidence>
<dbReference type="InterPro" id="IPR040004">
    <property type="entry name" value="SMCO3"/>
</dbReference>
<dbReference type="PANTHER" id="PTHR35972:SF1">
    <property type="entry name" value="SINGLE-PASS MEMBRANE AND COILED-COIL DOMAIN-CONTAINING PROTEIN 3"/>
    <property type="match status" value="1"/>
</dbReference>
<keyword evidence="1" id="KW-1133">Transmembrane helix</keyword>
<evidence type="ECO:0008006" key="4">
    <source>
        <dbReference type="Google" id="ProtNLM"/>
    </source>
</evidence>
<reference evidence="2 3" key="1">
    <citation type="submission" date="2024-05" db="EMBL/GenBank/DDBJ databases">
        <title>A high-quality chromosomal-level genome assembly of Topmouth culter (Culter alburnus).</title>
        <authorList>
            <person name="Zhao H."/>
        </authorList>
    </citation>
    <scope>NUCLEOTIDE SEQUENCE [LARGE SCALE GENOMIC DNA]</scope>
    <source>
        <strain evidence="2">CATC2023</strain>
        <tissue evidence="2">Muscle</tissue>
    </source>
</reference>
<evidence type="ECO:0000313" key="2">
    <source>
        <dbReference type="EMBL" id="KAK9976714.1"/>
    </source>
</evidence>
<organism evidence="2 3">
    <name type="scientific">Culter alburnus</name>
    <name type="common">Topmouth culter</name>
    <dbReference type="NCBI Taxonomy" id="194366"/>
    <lineage>
        <taxon>Eukaryota</taxon>
        <taxon>Metazoa</taxon>
        <taxon>Chordata</taxon>
        <taxon>Craniata</taxon>
        <taxon>Vertebrata</taxon>
        <taxon>Euteleostomi</taxon>
        <taxon>Actinopterygii</taxon>
        <taxon>Neopterygii</taxon>
        <taxon>Teleostei</taxon>
        <taxon>Ostariophysi</taxon>
        <taxon>Cypriniformes</taxon>
        <taxon>Xenocyprididae</taxon>
        <taxon>Xenocypridinae</taxon>
        <taxon>Culter</taxon>
    </lineage>
</organism>
<dbReference type="PANTHER" id="PTHR35972">
    <property type="entry name" value="SINGLE-PASS MEMBRANE AND COILED-COIL DOMAIN-CONTAINING PROTEIN 3"/>
    <property type="match status" value="1"/>
</dbReference>
<gene>
    <name evidence="2" type="ORF">ABG768_021919</name>
</gene>
<protein>
    <recommendedName>
        <fullName evidence="4">Single-pass membrane and coiled-coil domain-containing protein 3</fullName>
    </recommendedName>
</protein>
<keyword evidence="3" id="KW-1185">Reference proteome</keyword>
<dbReference type="AlphaFoldDB" id="A0AAW2AVW1"/>
<keyword evidence="1" id="KW-0812">Transmembrane</keyword>
<sequence>MWSDLFYPDNPKRREELIRKSQEFKDLMKSNFYATNQLIDVMNEHLSCSFQHIKITEGSSLQDNCKVMIECIHKIQAEIEKIDKELKEKLEPTLYEKLLSLSLLPEDFKLVSKVVEGVCGVATALSPIVVGVLVRDGVILANITSMCLAFTAGSFASLALGVVFLGIDMIVEAILGSIERDNLEKALKEYDDALSEFKPASEKYQDKITFVRIKIEEIEKYEMQV</sequence>
<dbReference type="Proteomes" id="UP001479290">
    <property type="component" value="Unassembled WGS sequence"/>
</dbReference>
<dbReference type="InterPro" id="IPR027895">
    <property type="entry name" value="DUF4533"/>
</dbReference>
<accession>A0AAW2AVW1</accession>
<name>A0AAW2AVW1_CULAL</name>
<feature type="transmembrane region" description="Helical" evidence="1">
    <location>
        <begin position="139"/>
        <end position="167"/>
    </location>
</feature>
<keyword evidence="1" id="KW-0472">Membrane</keyword>
<proteinExistence type="predicted"/>